<sequence length="250" mass="28051">MNLFRKKEQTFLFFLQAGGRNFICAPSLDLQSESTVVADSLSYGKESPDEVSSGVTCVPLHCRRKEFYLGALPSTCQSETTIVADSLSLWNHSKMKCLQELLVFSLCSWPGLISSASNVKSGERNSVTFVLPEKENECSDKGLHSKMMDRPRTWVLLDFDSSRIVGTCFFLRCLQHLRGGKFIYDPSDLSRRDDRLLLADSLSLWNRLIKYLPGVLVFLCAAGPASYPSAGTVKSGKREFSDFCFARERK</sequence>
<organism evidence="1 2">
    <name type="scientific">Caerostris extrusa</name>
    <name type="common">Bark spider</name>
    <name type="synonym">Caerostris bankana</name>
    <dbReference type="NCBI Taxonomy" id="172846"/>
    <lineage>
        <taxon>Eukaryota</taxon>
        <taxon>Metazoa</taxon>
        <taxon>Ecdysozoa</taxon>
        <taxon>Arthropoda</taxon>
        <taxon>Chelicerata</taxon>
        <taxon>Arachnida</taxon>
        <taxon>Araneae</taxon>
        <taxon>Araneomorphae</taxon>
        <taxon>Entelegynae</taxon>
        <taxon>Araneoidea</taxon>
        <taxon>Araneidae</taxon>
        <taxon>Caerostris</taxon>
    </lineage>
</organism>
<dbReference type="EMBL" id="BPLR01016490">
    <property type="protein sequence ID" value="GIY84246.1"/>
    <property type="molecule type" value="Genomic_DNA"/>
</dbReference>
<evidence type="ECO:0000313" key="2">
    <source>
        <dbReference type="Proteomes" id="UP001054945"/>
    </source>
</evidence>
<dbReference type="AlphaFoldDB" id="A0AAV4WMZ0"/>
<protein>
    <submittedName>
        <fullName evidence="1">Uncharacterized protein</fullName>
    </submittedName>
</protein>
<dbReference type="Proteomes" id="UP001054945">
    <property type="component" value="Unassembled WGS sequence"/>
</dbReference>
<comment type="caution">
    <text evidence="1">The sequence shown here is derived from an EMBL/GenBank/DDBJ whole genome shotgun (WGS) entry which is preliminary data.</text>
</comment>
<proteinExistence type="predicted"/>
<name>A0AAV4WMZ0_CAEEX</name>
<accession>A0AAV4WMZ0</accession>
<keyword evidence="2" id="KW-1185">Reference proteome</keyword>
<evidence type="ECO:0000313" key="1">
    <source>
        <dbReference type="EMBL" id="GIY84246.1"/>
    </source>
</evidence>
<reference evidence="1 2" key="1">
    <citation type="submission" date="2021-06" db="EMBL/GenBank/DDBJ databases">
        <title>Caerostris extrusa draft genome.</title>
        <authorList>
            <person name="Kono N."/>
            <person name="Arakawa K."/>
        </authorList>
    </citation>
    <scope>NUCLEOTIDE SEQUENCE [LARGE SCALE GENOMIC DNA]</scope>
</reference>
<gene>
    <name evidence="1" type="ORF">CEXT_429641</name>
</gene>